<comment type="caution">
    <text evidence="4">The sequence shown here is derived from an EMBL/GenBank/DDBJ whole genome shotgun (WGS) entry which is preliminary data.</text>
</comment>
<keyword evidence="1 2" id="KW-0238">DNA-binding</keyword>
<dbReference type="AlphaFoldDB" id="A0A7Y9H1H6"/>
<name>A0A7Y9H1H6_9ACTN</name>
<evidence type="ECO:0000256" key="2">
    <source>
        <dbReference type="PROSITE-ProRule" id="PRU00335"/>
    </source>
</evidence>
<dbReference type="PANTHER" id="PTHR30055:SF239">
    <property type="entry name" value="TRANSCRIPTIONAL REGULATORY PROTEIN"/>
    <property type="match status" value="1"/>
</dbReference>
<sequence length="182" mass="20203">MGAPVRTTREAWIEQGLTMLAEGGPDAVRVEPLANALGVTKGGFYGQFADRQELLVAMLDAWEKQAVDDAISGLGSGPGDDPRENIRLAGLATMSHRRMRPIDLAVREWARRDDEADRRLRRVDQRRMAFLRSQFAQLYDDPEEVEARSLLAFCLAVGEGLLATGRRGRQRVVDDALRLVTG</sequence>
<reference evidence="4 5" key="1">
    <citation type="submission" date="2020-07" db="EMBL/GenBank/DDBJ databases">
        <authorList>
            <person name="Partida-Martinez L."/>
            <person name="Huntemann M."/>
            <person name="Clum A."/>
            <person name="Wang J."/>
            <person name="Palaniappan K."/>
            <person name="Ritter S."/>
            <person name="Chen I.-M."/>
            <person name="Stamatis D."/>
            <person name="Reddy T."/>
            <person name="O'Malley R."/>
            <person name="Daum C."/>
            <person name="Shapiro N."/>
            <person name="Ivanova N."/>
            <person name="Kyrpides N."/>
            <person name="Woyke T."/>
        </authorList>
    </citation>
    <scope>NUCLEOTIDE SEQUENCE [LARGE SCALE GENOMIC DNA]</scope>
    <source>
        <strain evidence="4 5">AT2.17</strain>
    </source>
</reference>
<accession>A0A7Y9H1H6</accession>
<proteinExistence type="predicted"/>
<feature type="DNA-binding region" description="H-T-H motif" evidence="2">
    <location>
        <begin position="29"/>
        <end position="48"/>
    </location>
</feature>
<organism evidence="4 5">
    <name type="scientific">Nocardioides cavernae</name>
    <dbReference type="NCBI Taxonomy" id="1921566"/>
    <lineage>
        <taxon>Bacteria</taxon>
        <taxon>Bacillati</taxon>
        <taxon>Actinomycetota</taxon>
        <taxon>Actinomycetes</taxon>
        <taxon>Propionibacteriales</taxon>
        <taxon>Nocardioidaceae</taxon>
        <taxon>Nocardioides</taxon>
    </lineage>
</organism>
<evidence type="ECO:0000313" key="4">
    <source>
        <dbReference type="EMBL" id="NYE35349.1"/>
    </source>
</evidence>
<dbReference type="Pfam" id="PF00440">
    <property type="entry name" value="TetR_N"/>
    <property type="match status" value="1"/>
</dbReference>
<dbReference type="EMBL" id="JACCBW010000001">
    <property type="protein sequence ID" value="NYE35349.1"/>
    <property type="molecule type" value="Genomic_DNA"/>
</dbReference>
<dbReference type="InterPro" id="IPR001647">
    <property type="entry name" value="HTH_TetR"/>
</dbReference>
<dbReference type="PANTHER" id="PTHR30055">
    <property type="entry name" value="HTH-TYPE TRANSCRIPTIONAL REGULATOR RUTR"/>
    <property type="match status" value="1"/>
</dbReference>
<dbReference type="RefSeq" id="WP_179618014.1">
    <property type="nucleotide sequence ID" value="NZ_JACCBW010000001.1"/>
</dbReference>
<evidence type="ECO:0000256" key="1">
    <source>
        <dbReference type="ARBA" id="ARBA00023125"/>
    </source>
</evidence>
<dbReference type="PROSITE" id="PS50977">
    <property type="entry name" value="HTH_TETR_2"/>
    <property type="match status" value="1"/>
</dbReference>
<dbReference type="Proteomes" id="UP000549911">
    <property type="component" value="Unassembled WGS sequence"/>
</dbReference>
<protein>
    <submittedName>
        <fullName evidence="4">AcrR family transcriptional regulator</fullName>
    </submittedName>
</protein>
<evidence type="ECO:0000313" key="5">
    <source>
        <dbReference type="Proteomes" id="UP000549911"/>
    </source>
</evidence>
<reference evidence="4 5" key="2">
    <citation type="submission" date="2020-08" db="EMBL/GenBank/DDBJ databases">
        <title>The Agave Microbiome: Exploring the role of microbial communities in plant adaptations to desert environments.</title>
        <authorList>
            <person name="Partida-Martinez L.P."/>
        </authorList>
    </citation>
    <scope>NUCLEOTIDE SEQUENCE [LARGE SCALE GENOMIC DNA]</scope>
    <source>
        <strain evidence="4 5">AT2.17</strain>
    </source>
</reference>
<dbReference type="InterPro" id="IPR050109">
    <property type="entry name" value="HTH-type_TetR-like_transc_reg"/>
</dbReference>
<evidence type="ECO:0000259" key="3">
    <source>
        <dbReference type="PROSITE" id="PS50977"/>
    </source>
</evidence>
<gene>
    <name evidence="4" type="ORF">F4692_000453</name>
</gene>
<dbReference type="Gene3D" id="1.10.357.10">
    <property type="entry name" value="Tetracycline Repressor, domain 2"/>
    <property type="match status" value="1"/>
</dbReference>
<dbReference type="InterPro" id="IPR009057">
    <property type="entry name" value="Homeodomain-like_sf"/>
</dbReference>
<dbReference type="SUPFAM" id="SSF46689">
    <property type="entry name" value="Homeodomain-like"/>
    <property type="match status" value="1"/>
</dbReference>
<dbReference type="GO" id="GO:0003700">
    <property type="term" value="F:DNA-binding transcription factor activity"/>
    <property type="evidence" value="ECO:0007669"/>
    <property type="project" value="TreeGrafter"/>
</dbReference>
<keyword evidence="5" id="KW-1185">Reference proteome</keyword>
<feature type="domain" description="HTH tetR-type" evidence="3">
    <location>
        <begin position="6"/>
        <end position="66"/>
    </location>
</feature>
<dbReference type="GO" id="GO:0000976">
    <property type="term" value="F:transcription cis-regulatory region binding"/>
    <property type="evidence" value="ECO:0007669"/>
    <property type="project" value="TreeGrafter"/>
</dbReference>